<dbReference type="Proteomes" id="UP000663891">
    <property type="component" value="Unassembled WGS sequence"/>
</dbReference>
<evidence type="ECO:0000313" key="4">
    <source>
        <dbReference type="Proteomes" id="UP000663881"/>
    </source>
</evidence>
<dbReference type="EMBL" id="CAJOAY010000784">
    <property type="protein sequence ID" value="CAF3734182.1"/>
    <property type="molecule type" value="Genomic_DNA"/>
</dbReference>
<protein>
    <submittedName>
        <fullName evidence="3">Uncharacterized protein</fullName>
    </submittedName>
</protein>
<dbReference type="Proteomes" id="UP000663881">
    <property type="component" value="Unassembled WGS sequence"/>
</dbReference>
<dbReference type="OrthoDB" id="9998298at2759"/>
<feature type="region of interest" description="Disordered" evidence="1">
    <location>
        <begin position="61"/>
        <end position="80"/>
    </location>
</feature>
<reference evidence="3" key="1">
    <citation type="submission" date="2021-02" db="EMBL/GenBank/DDBJ databases">
        <authorList>
            <person name="Nowell W R."/>
        </authorList>
    </citation>
    <scope>NUCLEOTIDE SEQUENCE</scope>
</reference>
<evidence type="ECO:0000256" key="1">
    <source>
        <dbReference type="SAM" id="MobiDB-lite"/>
    </source>
</evidence>
<dbReference type="EMBL" id="CAJNON010000125">
    <property type="protein sequence ID" value="CAF1001565.1"/>
    <property type="molecule type" value="Genomic_DNA"/>
</dbReference>
<evidence type="ECO:0000313" key="2">
    <source>
        <dbReference type="EMBL" id="CAF1001565.1"/>
    </source>
</evidence>
<name>A0A818X999_9BILA</name>
<proteinExistence type="predicted"/>
<accession>A0A818X999</accession>
<evidence type="ECO:0000313" key="3">
    <source>
        <dbReference type="EMBL" id="CAF3734182.1"/>
    </source>
</evidence>
<organism evidence="3 4">
    <name type="scientific">Adineta steineri</name>
    <dbReference type="NCBI Taxonomy" id="433720"/>
    <lineage>
        <taxon>Eukaryota</taxon>
        <taxon>Metazoa</taxon>
        <taxon>Spiralia</taxon>
        <taxon>Gnathifera</taxon>
        <taxon>Rotifera</taxon>
        <taxon>Eurotatoria</taxon>
        <taxon>Bdelloidea</taxon>
        <taxon>Adinetida</taxon>
        <taxon>Adinetidae</taxon>
        <taxon>Adineta</taxon>
    </lineage>
</organism>
<comment type="caution">
    <text evidence="3">The sequence shown here is derived from an EMBL/GenBank/DDBJ whole genome shotgun (WGS) entry which is preliminary data.</text>
</comment>
<gene>
    <name evidence="3" type="ORF">OKA104_LOCUS14686</name>
    <name evidence="2" type="ORF">VCS650_LOCUS14759</name>
</gene>
<sequence length="80" mass="9803">MYTIKNDLNEFQRYERGFGNRRSLINPAKYHYSKEVLSSFDNQDGKYLFSNPYEKIEQNDVIHRQQQEQQQQQQPLIVYR</sequence>
<dbReference type="AlphaFoldDB" id="A0A818X999"/>